<dbReference type="Proteomes" id="UP000323221">
    <property type="component" value="Unassembled WGS sequence"/>
</dbReference>
<keyword evidence="2" id="KW-0732">Signal</keyword>
<dbReference type="EMBL" id="VOIR01000015">
    <property type="protein sequence ID" value="KAA6431989.1"/>
    <property type="molecule type" value="Genomic_DNA"/>
</dbReference>
<feature type="chain" id="PRO_5038830824" description="DUF3515 domain-containing protein" evidence="2">
    <location>
        <begin position="20"/>
        <end position="202"/>
    </location>
</feature>
<dbReference type="AlphaFoldDB" id="A0A5M8Q825"/>
<feature type="signal peptide" evidence="2">
    <location>
        <begin position="1"/>
        <end position="19"/>
    </location>
</feature>
<evidence type="ECO:0000256" key="1">
    <source>
        <dbReference type="SAM" id="MobiDB-lite"/>
    </source>
</evidence>
<dbReference type="PROSITE" id="PS51257">
    <property type="entry name" value="PROKAR_LIPOPROTEIN"/>
    <property type="match status" value="1"/>
</dbReference>
<evidence type="ECO:0000256" key="2">
    <source>
        <dbReference type="SAM" id="SignalP"/>
    </source>
</evidence>
<feature type="region of interest" description="Disordered" evidence="1">
    <location>
        <begin position="25"/>
        <end position="70"/>
    </location>
</feature>
<protein>
    <recommendedName>
        <fullName evidence="5">DUF3515 domain-containing protein</fullName>
    </recommendedName>
</protein>
<feature type="compositionally biased region" description="Low complexity" evidence="1">
    <location>
        <begin position="31"/>
        <end position="41"/>
    </location>
</feature>
<comment type="caution">
    <text evidence="3">The sequence shown here is derived from an EMBL/GenBank/DDBJ whole genome shotgun (WGS) entry which is preliminary data.</text>
</comment>
<evidence type="ECO:0000313" key="4">
    <source>
        <dbReference type="Proteomes" id="UP000323221"/>
    </source>
</evidence>
<keyword evidence="4" id="KW-1185">Reference proteome</keyword>
<evidence type="ECO:0000313" key="3">
    <source>
        <dbReference type="EMBL" id="KAA6431989.1"/>
    </source>
</evidence>
<proteinExistence type="predicted"/>
<organism evidence="3 4">
    <name type="scientific">Agrococcus sediminis</name>
    <dbReference type="NCBI Taxonomy" id="2599924"/>
    <lineage>
        <taxon>Bacteria</taxon>
        <taxon>Bacillati</taxon>
        <taxon>Actinomycetota</taxon>
        <taxon>Actinomycetes</taxon>
        <taxon>Micrococcales</taxon>
        <taxon>Microbacteriaceae</taxon>
        <taxon>Agrococcus</taxon>
    </lineage>
</organism>
<name>A0A5M8Q825_9MICO</name>
<accession>A0A5M8Q825</accession>
<reference evidence="3 4" key="1">
    <citation type="submission" date="2019-08" db="EMBL/GenBank/DDBJ databases">
        <title>Agrococcus lahaulensis sp. nov., isolated from a cold desert of the Indian Himalayas.</title>
        <authorList>
            <person name="Qu J.H."/>
        </authorList>
    </citation>
    <scope>NUCLEOTIDE SEQUENCE [LARGE SCALE GENOMIC DNA]</scope>
    <source>
        <strain evidence="3 4">NS18</strain>
    </source>
</reference>
<sequence length="202" mass="20028">MPRIPLLAAVAAAAALALAGCSGNVPPPNYATTAPGADGPTPAAPAPDSAPPATVSDPGTEGEGSTAYDRCPDSLIDAWLRLGDAPSLTAADLEPVPNGPGDLPTGEVVVVCSVALTDPTGAATHTLSVLEGPGTVPETVAGVAGERGFEEEPAEGDAALILVSEDAATRYVLHRPGADVLTDGGIESTEDRYLLEGTVATQ</sequence>
<evidence type="ECO:0008006" key="5">
    <source>
        <dbReference type="Google" id="ProtNLM"/>
    </source>
</evidence>
<dbReference type="RefSeq" id="WP_146357038.1">
    <property type="nucleotide sequence ID" value="NZ_VOIR01000015.1"/>
</dbReference>
<gene>
    <name evidence="3" type="ORF">FQ330_09365</name>
</gene>